<feature type="domain" description="OBG-type G" evidence="11">
    <location>
        <begin position="161"/>
        <end position="341"/>
    </location>
</feature>
<dbReference type="PANTHER" id="PTHR11702:SF31">
    <property type="entry name" value="MITOCHONDRIAL RIBOSOME-ASSOCIATED GTPASE 2"/>
    <property type="match status" value="1"/>
</dbReference>
<evidence type="ECO:0000256" key="7">
    <source>
        <dbReference type="ARBA" id="ARBA00022842"/>
    </source>
</evidence>
<dbReference type="GO" id="GO:0042254">
    <property type="term" value="P:ribosome biogenesis"/>
    <property type="evidence" value="ECO:0007669"/>
    <property type="project" value="UniProtKB-UniRule"/>
</dbReference>
<protein>
    <recommendedName>
        <fullName evidence="9">GTPase Obg</fullName>
        <ecNumber evidence="9">3.6.5.-</ecNumber>
    </recommendedName>
    <alternativeName>
        <fullName evidence="9">GTP-binding protein Obg</fullName>
    </alternativeName>
</protein>
<dbReference type="Pfam" id="PF01926">
    <property type="entry name" value="MMR_HSR1"/>
    <property type="match status" value="1"/>
</dbReference>
<dbReference type="EC" id="3.6.5.-" evidence="9"/>
<evidence type="ECO:0000256" key="6">
    <source>
        <dbReference type="ARBA" id="ARBA00022801"/>
    </source>
</evidence>
<dbReference type="InterPro" id="IPR036346">
    <property type="entry name" value="GTP-bd_prot_GTP1/OBG_C_sf"/>
</dbReference>
<dbReference type="Pfam" id="PF09269">
    <property type="entry name" value="DUF1967"/>
    <property type="match status" value="1"/>
</dbReference>
<feature type="compositionally biased region" description="Acidic residues" evidence="10">
    <location>
        <begin position="519"/>
        <end position="529"/>
    </location>
</feature>
<dbReference type="InterPro" id="IPR045086">
    <property type="entry name" value="OBG_GTPase"/>
</dbReference>
<dbReference type="InterPro" id="IPR006073">
    <property type="entry name" value="GTP-bd"/>
</dbReference>
<dbReference type="Pfam" id="PF01018">
    <property type="entry name" value="GTP1_OBG"/>
    <property type="match status" value="1"/>
</dbReference>
<evidence type="ECO:0000256" key="3">
    <source>
        <dbReference type="ARBA" id="ARBA00022490"/>
    </source>
</evidence>
<evidence type="ECO:0000256" key="9">
    <source>
        <dbReference type="HAMAP-Rule" id="MF_01454"/>
    </source>
</evidence>
<evidence type="ECO:0000256" key="8">
    <source>
        <dbReference type="ARBA" id="ARBA00023134"/>
    </source>
</evidence>
<dbReference type="GO" id="GO:0005737">
    <property type="term" value="C:cytoplasm"/>
    <property type="evidence" value="ECO:0007669"/>
    <property type="project" value="UniProtKB-SubCell"/>
</dbReference>
<dbReference type="CDD" id="cd01898">
    <property type="entry name" value="Obg"/>
    <property type="match status" value="1"/>
</dbReference>
<feature type="binding site" evidence="9">
    <location>
        <position position="174"/>
    </location>
    <ligand>
        <name>Mg(2+)</name>
        <dbReference type="ChEBI" id="CHEBI:18420"/>
    </ligand>
</feature>
<proteinExistence type="inferred from homology"/>
<dbReference type="Gene3D" id="3.30.300.350">
    <property type="entry name" value="GTP-binding protein OBG, C-terminal domain"/>
    <property type="match status" value="1"/>
</dbReference>
<evidence type="ECO:0000313" key="14">
    <source>
        <dbReference type="EMBL" id="SLM96377.1"/>
    </source>
</evidence>
<feature type="binding site" evidence="9">
    <location>
        <begin position="192"/>
        <end position="196"/>
    </location>
    <ligand>
        <name>GTP</name>
        <dbReference type="ChEBI" id="CHEBI:37565"/>
    </ligand>
</feature>
<comment type="subunit">
    <text evidence="9">Monomer.</text>
</comment>
<evidence type="ECO:0000313" key="15">
    <source>
        <dbReference type="Proteomes" id="UP000196581"/>
    </source>
</evidence>
<dbReference type="NCBIfam" id="TIGR02729">
    <property type="entry name" value="Obg_CgtA"/>
    <property type="match status" value="1"/>
</dbReference>
<keyword evidence="3 9" id="KW-0963">Cytoplasm</keyword>
<keyword evidence="8 9" id="KW-0342">GTP-binding</keyword>
<feature type="binding site" evidence="9">
    <location>
        <begin position="213"/>
        <end position="216"/>
    </location>
    <ligand>
        <name>GTP</name>
        <dbReference type="ChEBI" id="CHEBI:37565"/>
    </ligand>
</feature>
<dbReference type="InterPro" id="IPR031167">
    <property type="entry name" value="G_OBG"/>
</dbReference>
<reference evidence="15" key="1">
    <citation type="submission" date="2017-02" db="EMBL/GenBank/DDBJ databases">
        <authorList>
            <person name="Dridi B."/>
        </authorList>
    </citation>
    <scope>NUCLEOTIDE SEQUENCE [LARGE SCALE GENOMIC DNA]</scope>
    <source>
        <strain evidence="15">B Co 03.10</strain>
    </source>
</reference>
<dbReference type="InterPro" id="IPR014100">
    <property type="entry name" value="GTP-bd_Obg/CgtA"/>
</dbReference>
<dbReference type="InterPro" id="IPR006169">
    <property type="entry name" value="GTP1_OBG_dom"/>
</dbReference>
<keyword evidence="15" id="KW-1185">Reference proteome</keyword>
<dbReference type="InterPro" id="IPR027417">
    <property type="entry name" value="P-loop_NTPase"/>
</dbReference>
<dbReference type="InterPro" id="IPR006074">
    <property type="entry name" value="GTP1-OBG_CS"/>
</dbReference>
<dbReference type="PANTHER" id="PTHR11702">
    <property type="entry name" value="DEVELOPMENTALLY REGULATED GTP-BINDING PROTEIN-RELATED"/>
    <property type="match status" value="1"/>
</dbReference>
<keyword evidence="6 9" id="KW-0378">Hydrolase</keyword>
<dbReference type="FunFam" id="2.70.210.12:FF:000001">
    <property type="entry name" value="GTPase Obg"/>
    <property type="match status" value="1"/>
</dbReference>
<feature type="domain" description="OCT" evidence="12">
    <location>
        <begin position="361"/>
        <end position="445"/>
    </location>
</feature>
<sequence length="529" mass="56299">MATEFIDRVTLHIAGGDGGNGCVSIRREKFKPLGGPDGANGGDGGTVVLEVDAQTTTLLPYHRSPHRRAAHGGIGKGDLRHGADGGELVLPVPEGTVVKTKSGEVLADLVGHGTRFIAAAGGRGGLGNAALASTKRKAPGFALLGIPGEERSLVLEIKSVADIALVGFPSAGKSSLIAAMSAARPKIAEYPFTTLVPNLGVVEAGGTRFTVADVPGLIPGAAEGRGLGLEFLRHVERCAGLVHVIDLATWETDRDPVNDLRAIEAELADYAVDIAHGGDLLPLDERPTLVALNKMDVTDGREMADMVRPELEAAGYRVFEISAVSHEGLRELSFAMAGLVEAERARREAEPDVPERVVLRPRAVDDKGFRVVVEHADDEPVYRILGDKPERWILQTDFSNDEAVGYLSDRLDRLGIEAELFRAGAVPGATVVVGAGDGVIFDWDPTMVGGAELLGGRGHDARFEDRTRATRRERKEAFHDRMDAKAATRAEFEAERVAENAAKEREARAERTARPAPESVDDGGEDGRS</sequence>
<dbReference type="SUPFAM" id="SSF52540">
    <property type="entry name" value="P-loop containing nucleoside triphosphate hydrolases"/>
    <property type="match status" value="1"/>
</dbReference>
<dbReference type="AlphaFoldDB" id="A0A1X6XCT3"/>
<evidence type="ECO:0000256" key="10">
    <source>
        <dbReference type="SAM" id="MobiDB-lite"/>
    </source>
</evidence>
<evidence type="ECO:0000256" key="2">
    <source>
        <dbReference type="ARBA" id="ARBA00007699"/>
    </source>
</evidence>
<evidence type="ECO:0000259" key="13">
    <source>
        <dbReference type="PROSITE" id="PS51883"/>
    </source>
</evidence>
<comment type="function">
    <text evidence="9">An essential GTPase which binds GTP, GDP and possibly (p)ppGpp with moderate affinity, with high nucleotide exchange rates and a fairly low GTP hydrolysis rate. Plays a role in control of the cell cycle, stress response, ribosome biogenesis and in those bacteria that undergo differentiation, in morphogenesis control.</text>
</comment>
<dbReference type="NCBIfam" id="NF008956">
    <property type="entry name" value="PRK12299.1"/>
    <property type="match status" value="1"/>
</dbReference>
<dbReference type="SUPFAM" id="SSF102741">
    <property type="entry name" value="Obg GTP-binding protein C-terminal domain"/>
    <property type="match status" value="1"/>
</dbReference>
<feature type="binding site" evidence="9">
    <location>
        <position position="194"/>
    </location>
    <ligand>
        <name>Mg(2+)</name>
        <dbReference type="ChEBI" id="CHEBI:18420"/>
    </ligand>
</feature>
<dbReference type="InterPro" id="IPR036726">
    <property type="entry name" value="GTP1_OBG_dom_sf"/>
</dbReference>
<dbReference type="PROSITE" id="PS51881">
    <property type="entry name" value="OCT"/>
    <property type="match status" value="1"/>
</dbReference>
<gene>
    <name evidence="9" type="primary">obg</name>
    <name evidence="14" type="ORF">FM105_05745</name>
</gene>
<comment type="subcellular location">
    <subcellularLocation>
        <location evidence="9">Cytoplasm</location>
    </subcellularLocation>
</comment>
<dbReference type="PROSITE" id="PS51710">
    <property type="entry name" value="G_OBG"/>
    <property type="match status" value="1"/>
</dbReference>
<keyword evidence="7 9" id="KW-0460">Magnesium</keyword>
<accession>A0A1X6XCT3</accession>
<evidence type="ECO:0000256" key="4">
    <source>
        <dbReference type="ARBA" id="ARBA00022723"/>
    </source>
</evidence>
<dbReference type="GO" id="GO:0000287">
    <property type="term" value="F:magnesium ion binding"/>
    <property type="evidence" value="ECO:0007669"/>
    <property type="project" value="InterPro"/>
</dbReference>
<feature type="binding site" evidence="9">
    <location>
        <begin position="322"/>
        <end position="324"/>
    </location>
    <ligand>
        <name>GTP</name>
        <dbReference type="ChEBI" id="CHEBI:37565"/>
    </ligand>
</feature>
<dbReference type="Gene3D" id="3.40.50.300">
    <property type="entry name" value="P-loop containing nucleotide triphosphate hydrolases"/>
    <property type="match status" value="1"/>
</dbReference>
<dbReference type="PROSITE" id="PS00905">
    <property type="entry name" value="GTP1_OBG"/>
    <property type="match status" value="1"/>
</dbReference>
<feature type="binding site" evidence="9">
    <location>
        <begin position="293"/>
        <end position="296"/>
    </location>
    <ligand>
        <name>GTP</name>
        <dbReference type="ChEBI" id="CHEBI:37565"/>
    </ligand>
</feature>
<dbReference type="Gene3D" id="2.70.210.12">
    <property type="entry name" value="GTP1/OBG domain"/>
    <property type="match status" value="1"/>
</dbReference>
<dbReference type="HAMAP" id="MF_01454">
    <property type="entry name" value="GTPase_Obg"/>
    <property type="match status" value="1"/>
</dbReference>
<comment type="cofactor">
    <cofactor evidence="1 9">
        <name>Mg(2+)</name>
        <dbReference type="ChEBI" id="CHEBI:18420"/>
    </cofactor>
</comment>
<dbReference type="EMBL" id="FWFF01000008">
    <property type="protein sequence ID" value="SLM96377.1"/>
    <property type="molecule type" value="Genomic_DNA"/>
</dbReference>
<keyword evidence="5 9" id="KW-0547">Nucleotide-binding</keyword>
<dbReference type="NCBIfam" id="NF008955">
    <property type="entry name" value="PRK12297.1"/>
    <property type="match status" value="1"/>
</dbReference>
<name>A0A1X6XCT3_9MICO</name>
<feature type="region of interest" description="Disordered" evidence="10">
    <location>
        <begin position="464"/>
        <end position="529"/>
    </location>
</feature>
<dbReference type="NCBIfam" id="TIGR03595">
    <property type="entry name" value="Obg_CgtA_exten"/>
    <property type="match status" value="1"/>
</dbReference>
<evidence type="ECO:0000259" key="11">
    <source>
        <dbReference type="PROSITE" id="PS51710"/>
    </source>
</evidence>
<dbReference type="InterPro" id="IPR015349">
    <property type="entry name" value="OCT_dom"/>
</dbReference>
<comment type="similarity">
    <text evidence="2 9">Belongs to the TRAFAC class OBG-HflX-like GTPase superfamily. OBG GTPase family.</text>
</comment>
<dbReference type="PRINTS" id="PR00326">
    <property type="entry name" value="GTP1OBG"/>
</dbReference>
<dbReference type="PROSITE" id="PS51883">
    <property type="entry name" value="OBG"/>
    <property type="match status" value="1"/>
</dbReference>
<feature type="compositionally biased region" description="Basic and acidic residues" evidence="10">
    <location>
        <begin position="464"/>
        <end position="513"/>
    </location>
</feature>
<dbReference type="SUPFAM" id="SSF82051">
    <property type="entry name" value="Obg GTP-binding protein N-terminal domain"/>
    <property type="match status" value="1"/>
</dbReference>
<dbReference type="Proteomes" id="UP000196581">
    <property type="component" value="Unassembled WGS sequence"/>
</dbReference>
<evidence type="ECO:0000256" key="5">
    <source>
        <dbReference type="ARBA" id="ARBA00022741"/>
    </source>
</evidence>
<evidence type="ECO:0000256" key="1">
    <source>
        <dbReference type="ARBA" id="ARBA00001946"/>
    </source>
</evidence>
<organism evidence="14 15">
    <name type="scientific">Brevibacterium yomogidense</name>
    <dbReference type="NCBI Taxonomy" id="946573"/>
    <lineage>
        <taxon>Bacteria</taxon>
        <taxon>Bacillati</taxon>
        <taxon>Actinomycetota</taxon>
        <taxon>Actinomycetes</taxon>
        <taxon>Micrococcales</taxon>
        <taxon>Brevibacteriaceae</taxon>
        <taxon>Brevibacterium</taxon>
    </lineage>
</organism>
<keyword evidence="4 9" id="KW-0479">Metal-binding</keyword>
<dbReference type="GO" id="GO:0005525">
    <property type="term" value="F:GTP binding"/>
    <property type="evidence" value="ECO:0007669"/>
    <property type="project" value="UniProtKB-UniRule"/>
</dbReference>
<dbReference type="RefSeq" id="WP_087006064.1">
    <property type="nucleotide sequence ID" value="NZ_FWFF01000008.1"/>
</dbReference>
<evidence type="ECO:0000259" key="12">
    <source>
        <dbReference type="PROSITE" id="PS51881"/>
    </source>
</evidence>
<feature type="domain" description="Obg" evidence="13">
    <location>
        <begin position="3"/>
        <end position="160"/>
    </location>
</feature>
<feature type="binding site" evidence="9">
    <location>
        <begin position="167"/>
        <end position="174"/>
    </location>
    <ligand>
        <name>GTP</name>
        <dbReference type="ChEBI" id="CHEBI:37565"/>
    </ligand>
</feature>
<dbReference type="GO" id="GO:0003924">
    <property type="term" value="F:GTPase activity"/>
    <property type="evidence" value="ECO:0007669"/>
    <property type="project" value="UniProtKB-UniRule"/>
</dbReference>
<dbReference type="NCBIfam" id="NF008954">
    <property type="entry name" value="PRK12296.1"/>
    <property type="match status" value="1"/>
</dbReference>